<dbReference type="PANTHER" id="PTHR34385">
    <property type="entry name" value="D-ALANYL-D-ALANINE CARBOXYPEPTIDASE"/>
    <property type="match status" value="1"/>
</dbReference>
<feature type="signal peptide" evidence="1">
    <location>
        <begin position="1"/>
        <end position="23"/>
    </location>
</feature>
<gene>
    <name evidence="3" type="ORF">U472_10685</name>
</gene>
<keyword evidence="3" id="KW-0121">Carboxypeptidase</keyword>
<dbReference type="OrthoDB" id="9792074at2"/>
<dbReference type="InterPro" id="IPR058193">
    <property type="entry name" value="VanY/YodJ_core_dom"/>
</dbReference>
<dbReference type="Gene3D" id="3.30.1380.10">
    <property type="match status" value="1"/>
</dbReference>
<evidence type="ECO:0000259" key="2">
    <source>
        <dbReference type="Pfam" id="PF02557"/>
    </source>
</evidence>
<accession>A0A1C0A890</accession>
<dbReference type="Proteomes" id="UP000093514">
    <property type="component" value="Unassembled WGS sequence"/>
</dbReference>
<dbReference type="InterPro" id="IPR003709">
    <property type="entry name" value="VanY-like_core_dom"/>
</dbReference>
<keyword evidence="3" id="KW-0378">Hydrolase</keyword>
<dbReference type="GO" id="GO:0004180">
    <property type="term" value="F:carboxypeptidase activity"/>
    <property type="evidence" value="ECO:0007669"/>
    <property type="project" value="UniProtKB-KW"/>
</dbReference>
<dbReference type="Pfam" id="PF02557">
    <property type="entry name" value="VanY"/>
    <property type="match status" value="1"/>
</dbReference>
<dbReference type="RefSeq" id="WP_068718307.1">
    <property type="nucleotide sequence ID" value="NZ_LWDV01000009.1"/>
</dbReference>
<dbReference type="PANTHER" id="PTHR34385:SF1">
    <property type="entry name" value="PEPTIDOGLYCAN L-ALANYL-D-GLUTAMATE ENDOPEPTIDASE CWLK"/>
    <property type="match status" value="1"/>
</dbReference>
<evidence type="ECO:0000313" key="3">
    <source>
        <dbReference type="EMBL" id="OCL26457.1"/>
    </source>
</evidence>
<evidence type="ECO:0000313" key="4">
    <source>
        <dbReference type="Proteomes" id="UP000093514"/>
    </source>
</evidence>
<feature type="domain" description="D-alanyl-D-alanine carboxypeptidase-like core" evidence="2">
    <location>
        <begin position="112"/>
        <end position="240"/>
    </location>
</feature>
<protein>
    <submittedName>
        <fullName evidence="3">D-alanyl-D-alanine carboxypeptidase</fullName>
    </submittedName>
</protein>
<proteinExistence type="predicted"/>
<reference evidence="4" key="1">
    <citation type="submission" date="2016-07" db="EMBL/GenBank/DDBJ databases">
        <authorList>
            <person name="Florea S."/>
            <person name="Webb J.S."/>
            <person name="Jaromczyk J."/>
            <person name="Schardl C.L."/>
        </authorList>
    </citation>
    <scope>NUCLEOTIDE SEQUENCE [LARGE SCALE GENOMIC DNA]</scope>
    <source>
        <strain evidence="4">Z6</strain>
    </source>
</reference>
<keyword evidence="1" id="KW-0732">Signal</keyword>
<keyword evidence="4" id="KW-1185">Reference proteome</keyword>
<dbReference type="EMBL" id="LWDV01000009">
    <property type="protein sequence ID" value="OCL26457.1"/>
    <property type="molecule type" value="Genomic_DNA"/>
</dbReference>
<dbReference type="CDD" id="cd14852">
    <property type="entry name" value="LD-carboxypeptidase"/>
    <property type="match status" value="1"/>
</dbReference>
<name>A0A1C0A890_9FIRM</name>
<dbReference type="SUPFAM" id="SSF55166">
    <property type="entry name" value="Hedgehog/DD-peptidase"/>
    <property type="match status" value="1"/>
</dbReference>
<dbReference type="GO" id="GO:0006508">
    <property type="term" value="P:proteolysis"/>
    <property type="evidence" value="ECO:0007669"/>
    <property type="project" value="InterPro"/>
</dbReference>
<comment type="caution">
    <text evidence="3">The sequence shown here is derived from an EMBL/GenBank/DDBJ whole genome shotgun (WGS) entry which is preliminary data.</text>
</comment>
<feature type="chain" id="PRO_5008642896" evidence="1">
    <location>
        <begin position="24"/>
        <end position="260"/>
    </location>
</feature>
<sequence length="260" mass="29631">MKKKLFFIILLFLLVNTSSPTFSITFTSIDNLSKEKNNKTIDDNIQQKKKENPSNQIIEEINTVAKEKESVNNPLNKLVLVNKEQGLPSEFIPEDLVVPNIPFAFAGDHPKKKIRIVAAKALEKLFAKAKEDNIELVGVSGYRSFNRQKEIFDYNARLKGVEAANQYSAKPGHSEHQTGLAMDVSSSAVNYDLVEEFGETEEGRWLSKMAPEYGFIIRYPKGKENITGYQYEPWHLRYVGVEHAKKIAYNDSTLEDYLYS</sequence>
<dbReference type="InterPro" id="IPR009045">
    <property type="entry name" value="Zn_M74/Hedgehog-like"/>
</dbReference>
<reference evidence="3 4" key="2">
    <citation type="submission" date="2016-08" db="EMBL/GenBank/DDBJ databases">
        <title>Orenia metallireducens sp. nov. strain Z6, a Novel Metal-reducing Firmicute from the Deep Subsurface.</title>
        <authorList>
            <person name="Maxim B.I."/>
            <person name="Kenneth K."/>
            <person name="Flynn T.M."/>
            <person name="Oloughlin E.J."/>
            <person name="Locke R.A."/>
            <person name="Weber J.R."/>
            <person name="Egan S.M."/>
            <person name="Mackie R.I."/>
            <person name="Cann I.K."/>
        </authorList>
    </citation>
    <scope>NUCLEOTIDE SEQUENCE [LARGE SCALE GENOMIC DNA]</scope>
    <source>
        <strain evidence="3 4">Z6</strain>
    </source>
</reference>
<evidence type="ECO:0000256" key="1">
    <source>
        <dbReference type="SAM" id="SignalP"/>
    </source>
</evidence>
<dbReference type="AlphaFoldDB" id="A0A1C0A890"/>
<dbReference type="InterPro" id="IPR052179">
    <property type="entry name" value="DD-CPase-like"/>
</dbReference>
<keyword evidence="3" id="KW-0645">Protease</keyword>
<organism evidence="3 4">
    <name type="scientific">Orenia metallireducens</name>
    <dbReference type="NCBI Taxonomy" id="1413210"/>
    <lineage>
        <taxon>Bacteria</taxon>
        <taxon>Bacillati</taxon>
        <taxon>Bacillota</taxon>
        <taxon>Clostridia</taxon>
        <taxon>Halanaerobiales</taxon>
        <taxon>Halobacteroidaceae</taxon>
        <taxon>Orenia</taxon>
    </lineage>
</organism>